<dbReference type="EMBL" id="CAAHFH010000002">
    <property type="protein sequence ID" value="VGO21309.1"/>
    <property type="molecule type" value="Genomic_DNA"/>
</dbReference>
<dbReference type="SMART" id="SM00843">
    <property type="entry name" value="Ftsk_gamma"/>
    <property type="match status" value="1"/>
</dbReference>
<dbReference type="PROSITE" id="PS50901">
    <property type="entry name" value="FTSK"/>
    <property type="match status" value="1"/>
</dbReference>
<dbReference type="InterPro" id="IPR041027">
    <property type="entry name" value="FtsK_alpha"/>
</dbReference>
<accession>A0A6C2UMR7</accession>
<evidence type="ECO:0000259" key="6">
    <source>
        <dbReference type="PROSITE" id="PS50901"/>
    </source>
</evidence>
<comment type="similarity">
    <text evidence="1">Belongs to the FtsK/SpoIIIE/SftA family.</text>
</comment>
<dbReference type="Pfam" id="PF09397">
    <property type="entry name" value="FtsK_gamma"/>
    <property type="match status" value="1"/>
</dbReference>
<dbReference type="PANTHER" id="PTHR22683">
    <property type="entry name" value="SPORULATION PROTEIN RELATED"/>
    <property type="match status" value="1"/>
</dbReference>
<dbReference type="InterPro" id="IPR050206">
    <property type="entry name" value="FtsK/SpoIIIE/SftA"/>
</dbReference>
<feature type="binding site" evidence="5">
    <location>
        <begin position="317"/>
        <end position="324"/>
    </location>
    <ligand>
        <name>ATP</name>
        <dbReference type="ChEBI" id="CHEBI:30616"/>
    </ligand>
</feature>
<evidence type="ECO:0000313" key="8">
    <source>
        <dbReference type="Proteomes" id="UP000346198"/>
    </source>
</evidence>
<dbReference type="InterPro" id="IPR036390">
    <property type="entry name" value="WH_DNA-bd_sf"/>
</dbReference>
<dbReference type="InterPro" id="IPR003593">
    <property type="entry name" value="AAA+_ATPase"/>
</dbReference>
<dbReference type="SUPFAM" id="SSF52540">
    <property type="entry name" value="P-loop containing nucleoside triphosphate hydrolases"/>
    <property type="match status" value="1"/>
</dbReference>
<dbReference type="Pfam" id="PF17854">
    <property type="entry name" value="FtsK_alpha"/>
    <property type="match status" value="1"/>
</dbReference>
<dbReference type="Gene3D" id="3.40.50.300">
    <property type="entry name" value="P-loop containing nucleotide triphosphate hydrolases"/>
    <property type="match status" value="1"/>
</dbReference>
<dbReference type="GO" id="GO:0005524">
    <property type="term" value="F:ATP binding"/>
    <property type="evidence" value="ECO:0007669"/>
    <property type="project" value="UniProtKB-UniRule"/>
</dbReference>
<evidence type="ECO:0000256" key="5">
    <source>
        <dbReference type="PROSITE-ProRule" id="PRU00289"/>
    </source>
</evidence>
<name>A0A6C2UMR7_9BACT</name>
<sequence length="630" mass="69335">MPLTVNHNAKIDMQNPLEANGADPFSARAVRSFMSRIGSSLLSATGFEPAEADEEIEDYVDPAEEAAEEQRLQREQQLADWRTEFRSALHQRQVRQEAFAKARAAAKERVLAEAHTIRQKLHASDNEPAPATRVVEPEPIQLAEPEPVEHETFQPEPASSEAYALPGTELFEKPETNEIIFINAEELEQQKRAVQDTLDNFAVDATVWDAIVGPRVTQLRLKPGLGVRVESISSLSNNLALALAAESLRIQAPIPGMPYVGIEIPNGNTAPLNLGLMMRSEAWQKTKAAIPLMLGMELGGGLCITDLSAAPHILIAGATGSGKSVCMNTILMCLANRFTPDELELILIDPKRVEFGAYEKLPHLVRPVITEPKLVVPALQWAVREMEERYKTMASVSARNIAGYNEKMDEFGLKRMPFLVIIIDELADIMLTTGAEVETSLARIAQLSRAVGIHTIIATQRPSVNVITGMIKANFPTRIAFKVSSQIDSRTILDGRGAETLRGKGDMLFSPPGIGVLQRVQGPWVTDAEIARIAGHCAEQREQRFKTSITDLSPCEGDDSHALREAEEADPLLDQAIEIILRDQRASTSYIQRCLRVGYNRAANLIEELEAKGILGPQIGNTPREILIER</sequence>
<proteinExistence type="inferred from homology"/>
<dbReference type="InterPro" id="IPR036388">
    <property type="entry name" value="WH-like_DNA-bd_sf"/>
</dbReference>
<dbReference type="RefSeq" id="WP_136062786.1">
    <property type="nucleotide sequence ID" value="NZ_CAAHFH010000002.1"/>
</dbReference>
<evidence type="ECO:0000313" key="7">
    <source>
        <dbReference type="EMBL" id="VGO21309.1"/>
    </source>
</evidence>
<feature type="domain" description="FtsK" evidence="6">
    <location>
        <begin position="299"/>
        <end position="490"/>
    </location>
</feature>
<dbReference type="GO" id="GO:0003677">
    <property type="term" value="F:DNA binding"/>
    <property type="evidence" value="ECO:0007669"/>
    <property type="project" value="UniProtKB-KW"/>
</dbReference>
<dbReference type="Proteomes" id="UP000346198">
    <property type="component" value="Unassembled WGS sequence"/>
</dbReference>
<keyword evidence="2 5" id="KW-0547">Nucleotide-binding</keyword>
<keyword evidence="3 5" id="KW-0067">ATP-binding</keyword>
<dbReference type="InterPro" id="IPR027417">
    <property type="entry name" value="P-loop_NTPase"/>
</dbReference>
<dbReference type="Gene3D" id="1.10.10.10">
    <property type="entry name" value="Winged helix-like DNA-binding domain superfamily/Winged helix DNA-binding domain"/>
    <property type="match status" value="1"/>
</dbReference>
<dbReference type="InterPro" id="IPR018541">
    <property type="entry name" value="Ftsk_gamma"/>
</dbReference>
<evidence type="ECO:0000256" key="3">
    <source>
        <dbReference type="ARBA" id="ARBA00022840"/>
    </source>
</evidence>
<reference evidence="7 8" key="1">
    <citation type="submission" date="2019-04" db="EMBL/GenBank/DDBJ databases">
        <authorList>
            <person name="Van Vliet M D."/>
        </authorList>
    </citation>
    <scope>NUCLEOTIDE SEQUENCE [LARGE SCALE GENOMIC DNA]</scope>
    <source>
        <strain evidence="7 8">F21</strain>
    </source>
</reference>
<dbReference type="SUPFAM" id="SSF46785">
    <property type="entry name" value="Winged helix' DNA-binding domain"/>
    <property type="match status" value="1"/>
</dbReference>
<gene>
    <name evidence="7" type="primary">spoIIIE_2</name>
    <name evidence="7" type="ORF">SCARR_03381</name>
</gene>
<dbReference type="CDD" id="cd01127">
    <property type="entry name" value="TrwB_TraG_TraD_VirD4"/>
    <property type="match status" value="1"/>
</dbReference>
<evidence type="ECO:0000256" key="4">
    <source>
        <dbReference type="ARBA" id="ARBA00023125"/>
    </source>
</evidence>
<keyword evidence="8" id="KW-1185">Reference proteome</keyword>
<evidence type="ECO:0000256" key="1">
    <source>
        <dbReference type="ARBA" id="ARBA00006474"/>
    </source>
</evidence>
<organism evidence="7 8">
    <name type="scientific">Pontiella sulfatireligans</name>
    <dbReference type="NCBI Taxonomy" id="2750658"/>
    <lineage>
        <taxon>Bacteria</taxon>
        <taxon>Pseudomonadati</taxon>
        <taxon>Kiritimatiellota</taxon>
        <taxon>Kiritimatiellia</taxon>
        <taxon>Kiritimatiellales</taxon>
        <taxon>Pontiellaceae</taxon>
        <taxon>Pontiella</taxon>
    </lineage>
</organism>
<dbReference type="SMART" id="SM00382">
    <property type="entry name" value="AAA"/>
    <property type="match status" value="1"/>
</dbReference>
<dbReference type="InterPro" id="IPR002543">
    <property type="entry name" value="FtsK_dom"/>
</dbReference>
<dbReference type="AlphaFoldDB" id="A0A6C2UMR7"/>
<dbReference type="PANTHER" id="PTHR22683:SF41">
    <property type="entry name" value="DNA TRANSLOCASE FTSK"/>
    <property type="match status" value="1"/>
</dbReference>
<dbReference type="Gene3D" id="3.30.980.40">
    <property type="match status" value="1"/>
</dbReference>
<evidence type="ECO:0000256" key="2">
    <source>
        <dbReference type="ARBA" id="ARBA00022741"/>
    </source>
</evidence>
<keyword evidence="4" id="KW-0238">DNA-binding</keyword>
<dbReference type="Pfam" id="PF01580">
    <property type="entry name" value="FtsK_SpoIIIE"/>
    <property type="match status" value="1"/>
</dbReference>
<protein>
    <submittedName>
        <fullName evidence="7">DNA translocase SpoIIIE</fullName>
    </submittedName>
</protein>